<protein>
    <submittedName>
        <fullName evidence="2">Uncharacterized protein</fullName>
    </submittedName>
</protein>
<organism evidence="2 3">
    <name type="scientific">Ruania alba</name>
    <dbReference type="NCBI Taxonomy" id="648782"/>
    <lineage>
        <taxon>Bacteria</taxon>
        <taxon>Bacillati</taxon>
        <taxon>Actinomycetota</taxon>
        <taxon>Actinomycetes</taxon>
        <taxon>Micrococcales</taxon>
        <taxon>Ruaniaceae</taxon>
        <taxon>Ruania</taxon>
    </lineage>
</organism>
<evidence type="ECO:0000313" key="2">
    <source>
        <dbReference type="EMBL" id="SED77885.1"/>
    </source>
</evidence>
<keyword evidence="1" id="KW-1133">Transmembrane helix</keyword>
<keyword evidence="1" id="KW-0472">Membrane</keyword>
<feature type="transmembrane region" description="Helical" evidence="1">
    <location>
        <begin position="35"/>
        <end position="58"/>
    </location>
</feature>
<keyword evidence="3" id="KW-1185">Reference proteome</keyword>
<evidence type="ECO:0000313" key="3">
    <source>
        <dbReference type="Proteomes" id="UP000199220"/>
    </source>
</evidence>
<accession>A0A1H5DG65</accession>
<evidence type="ECO:0000256" key="1">
    <source>
        <dbReference type="SAM" id="Phobius"/>
    </source>
</evidence>
<reference evidence="3" key="1">
    <citation type="submission" date="2016-10" db="EMBL/GenBank/DDBJ databases">
        <authorList>
            <person name="Varghese N."/>
            <person name="Submissions S."/>
        </authorList>
    </citation>
    <scope>NUCLEOTIDE SEQUENCE [LARGE SCALE GENOMIC DNA]</scope>
    <source>
        <strain evidence="3">DSM 21368</strain>
    </source>
</reference>
<gene>
    <name evidence="2" type="ORF">SAMN04488554_0671</name>
</gene>
<proteinExistence type="predicted"/>
<dbReference type="RefSeq" id="WP_139177572.1">
    <property type="nucleotide sequence ID" value="NZ_FNTX01000001.1"/>
</dbReference>
<keyword evidence="1" id="KW-0812">Transmembrane</keyword>
<sequence length="74" mass="7689">MRAVIEIVGIILVINGVGGLWNDDFGLLARLADGTALTALQIGAIAVGAALIGGSLLGRKNAKQRQQKTTEFDN</sequence>
<dbReference type="AlphaFoldDB" id="A0A1H5DG65"/>
<dbReference type="Proteomes" id="UP000199220">
    <property type="component" value="Unassembled WGS sequence"/>
</dbReference>
<dbReference type="EMBL" id="FNTX01000001">
    <property type="protein sequence ID" value="SED77885.1"/>
    <property type="molecule type" value="Genomic_DNA"/>
</dbReference>
<name>A0A1H5DG65_9MICO</name>